<dbReference type="PANTHER" id="PTHR20916:SF20">
    <property type="entry name" value="CLU DOMAIN-CONTAINING PROTEIN"/>
    <property type="match status" value="1"/>
</dbReference>
<protein>
    <submittedName>
        <fullName evidence="2">Uncharacterized protein</fullName>
    </submittedName>
</protein>
<dbReference type="InParanoid" id="D3AWF1"/>
<name>D3AWF1_HETP5</name>
<evidence type="ECO:0000256" key="1">
    <source>
        <dbReference type="SAM" id="MobiDB-lite"/>
    </source>
</evidence>
<dbReference type="InterPro" id="IPR011990">
    <property type="entry name" value="TPR-like_helical_dom_sf"/>
</dbReference>
<feature type="compositionally biased region" description="Low complexity" evidence="1">
    <location>
        <begin position="1029"/>
        <end position="1041"/>
    </location>
</feature>
<dbReference type="GeneID" id="31355959"/>
<feature type="compositionally biased region" description="Polar residues" evidence="1">
    <location>
        <begin position="676"/>
        <end position="696"/>
    </location>
</feature>
<feature type="compositionally biased region" description="Basic and acidic residues" evidence="1">
    <location>
        <begin position="52"/>
        <end position="65"/>
    </location>
</feature>
<dbReference type="SUPFAM" id="SSF48452">
    <property type="entry name" value="TPR-like"/>
    <property type="match status" value="1"/>
</dbReference>
<feature type="region of interest" description="Disordered" evidence="1">
    <location>
        <begin position="29"/>
        <end position="65"/>
    </location>
</feature>
<feature type="region of interest" description="Disordered" evidence="1">
    <location>
        <begin position="806"/>
        <end position="839"/>
    </location>
</feature>
<feature type="compositionally biased region" description="Basic residues" evidence="1">
    <location>
        <begin position="1042"/>
        <end position="1053"/>
    </location>
</feature>
<proteinExistence type="predicted"/>
<dbReference type="STRING" id="670386.D3AWF1"/>
<dbReference type="PANTHER" id="PTHR20916">
    <property type="entry name" value="CYSTEINE AND GLYCINE-RICH PROTEIN 2 BINDING PROTEIN"/>
    <property type="match status" value="1"/>
</dbReference>
<feature type="region of interest" description="Disordered" evidence="1">
    <location>
        <begin position="92"/>
        <end position="113"/>
    </location>
</feature>
<keyword evidence="3" id="KW-1185">Reference proteome</keyword>
<feature type="region of interest" description="Disordered" evidence="1">
    <location>
        <begin position="994"/>
        <end position="1053"/>
    </location>
</feature>
<dbReference type="GO" id="GO:0004402">
    <property type="term" value="F:histone acetyltransferase activity"/>
    <property type="evidence" value="ECO:0007669"/>
    <property type="project" value="TreeGrafter"/>
</dbReference>
<feature type="region of interest" description="Disordered" evidence="1">
    <location>
        <begin position="674"/>
        <end position="696"/>
    </location>
</feature>
<organism evidence="2 3">
    <name type="scientific">Heterostelium pallidum (strain ATCC 26659 / Pp 5 / PN500)</name>
    <name type="common">Cellular slime mold</name>
    <name type="synonym">Polysphondylium pallidum</name>
    <dbReference type="NCBI Taxonomy" id="670386"/>
    <lineage>
        <taxon>Eukaryota</taxon>
        <taxon>Amoebozoa</taxon>
        <taxon>Evosea</taxon>
        <taxon>Eumycetozoa</taxon>
        <taxon>Dictyostelia</taxon>
        <taxon>Acytosteliales</taxon>
        <taxon>Acytosteliaceae</taxon>
        <taxon>Heterostelium</taxon>
    </lineage>
</organism>
<feature type="compositionally biased region" description="Acidic residues" evidence="1">
    <location>
        <begin position="36"/>
        <end position="51"/>
    </location>
</feature>
<feature type="region of interest" description="Disordered" evidence="1">
    <location>
        <begin position="1158"/>
        <end position="1178"/>
    </location>
</feature>
<feature type="region of interest" description="Disordered" evidence="1">
    <location>
        <begin position="1069"/>
        <end position="1090"/>
    </location>
</feature>
<gene>
    <name evidence="2" type="ORF">PPL_00425</name>
</gene>
<evidence type="ECO:0000313" key="3">
    <source>
        <dbReference type="Proteomes" id="UP000001396"/>
    </source>
</evidence>
<feature type="compositionally biased region" description="Low complexity" evidence="1">
    <location>
        <begin position="807"/>
        <end position="838"/>
    </location>
</feature>
<dbReference type="EMBL" id="ADBJ01000002">
    <property type="protein sequence ID" value="EFA86624.1"/>
    <property type="molecule type" value="Genomic_DNA"/>
</dbReference>
<evidence type="ECO:0000313" key="2">
    <source>
        <dbReference type="EMBL" id="EFA86624.1"/>
    </source>
</evidence>
<dbReference type="RefSeq" id="XP_020438729.1">
    <property type="nucleotide sequence ID" value="XM_020571455.1"/>
</dbReference>
<sequence length="1523" mass="172498">MFHGLRNISVTNSPHVDLLVAETYSHHLHHKSRDDSDNDSNSDYTDSDEEPELRTRPDEFSGNEEEKINPLNVFLRIYQQCRIRQQQEANTLNINSNNNSSSSNNNKSSTSSKEFLEIGTKNAMVRALIDIHFHLNGISPLTTKRLGEPYLDVNVNSQMADLLDANHRMKLLTDLYLEIPTTFLKAKAAYALGLHAVDTGDLVLAEKFFFECLYIIDKCKQPVVGLPLVLSELSANASIGYAGVLLDNYKYQYAIVSFDNALLVYNIQSTSTTNLSGAANRNNPLRTSATPKASFHSSAGGSGNNKNERNLKYWEFNCINYLHANKFSEALICIECAIEICPASSLNARGQYFYLRGKIFQKLVSFSNATLITFPTTLKPTSEEWKEFVDVNQPTTTYTCTGDLMQEGIASFKRAYNYFKSIGDDVRIQKTVSRIAETYLDRVFGPVALLHYQFDDVARLPHFTPSRFIQKDGELYQDDKNKRNKKKEEPAKPPGSPPMVELKEFYISFEIIENPAILAMDINIDTCNVIQLLRNYMNMAELRYLQGDRDLAISYWTECRNLYFTMFCDGPHLIGKSAPLFFLKKLFSTCKRMIRFLFAFDQDFINKNLMLVDSYLSLEIDISQAKKRNIELNKPLSYESNPQISKIYMPYLGKSYTLGRNFKRKTEMTGALSMDNIPTPNHNNGSNSTGADGENKLSTLTFNEKTKDEEKSVNTGDEVGEKIWGSLHAISNEIRKYSIGKITQEELCTRSKVTIKQILKIQLSYKNHLANQHAGSPTNYPVPLQSSNSLGSLFRSQTKMNLNAIANGNTSSTTDSGRTRTPSNAGANSGSSSGNANNWGTVRNLSSKYEELSFSAAQAKINASLQKLVYSLQVDNYFIHYVPHTGRKRFNRIGGLEELTPMPPPTNMLYLEIYLLSNANEKVSFVVSPLITLEKLLLFLCNKPYWAVDSSDSKKKSFFGSFSRAANNSFKSTPKFIEKTPNFHNELISFLNSTIGVPGTDEDTHSSGSDSPPQERAADKQDHHHHPHTPTLHSTSPPIHINNHHQHAVHHQHINTQPNLPTINITHANQQQHNQDIHGRSMSVGSSTPRKVYSHQQLSLISFTKRMIKSDDPAYAKAYVSFDQLSYQICKVFSHREMRECSEQNPLQLSLFVNNGEEKKSQTNLDQQTTSKSAPTNDQAITFTPEILSSFLPLLSLVPSKDSIQEEVDRKKIITELKHTTFSSLFEILPTEKPDSNSIKPSASSSSKKQSKTFVFFGSNKDATTSTMPTTNISTTPLIFICSKSLQVFPWELIIPDFMVRYLTLYDLMRTNYIDISDPENQENGIIPCFISCCNSVIDKSHYNDPVKKDQQVKSILYNLYTTINKTTTRVSNENQPYLSPLIKLGVKPAVAKKKYKYLDFFDVATNKTSGVVHFLESFDDSIHFPVFIFAYNDIVDLSQLPIFILRSKPICNVLFIPYSKQKEIMSRLFKIYDAHLKQNIKNSNPPTRKERYQFFISSVQSLKEEFYIPIALFNPTFIVNNQ</sequence>
<feature type="compositionally biased region" description="Polar residues" evidence="1">
    <location>
        <begin position="1162"/>
        <end position="1178"/>
    </location>
</feature>
<accession>D3AWF1</accession>
<comment type="caution">
    <text evidence="2">The sequence shown here is derived from an EMBL/GenBank/DDBJ whole genome shotgun (WGS) entry which is preliminary data.</text>
</comment>
<dbReference type="Proteomes" id="UP000001396">
    <property type="component" value="Unassembled WGS sequence"/>
</dbReference>
<reference evidence="2 3" key="1">
    <citation type="journal article" date="2011" name="Genome Res.">
        <title>Phylogeny-wide analysis of social amoeba genomes highlights ancient origins for complex intercellular communication.</title>
        <authorList>
            <person name="Heidel A.J."/>
            <person name="Lawal H.M."/>
            <person name="Felder M."/>
            <person name="Schilde C."/>
            <person name="Helps N.R."/>
            <person name="Tunggal B."/>
            <person name="Rivero F."/>
            <person name="John U."/>
            <person name="Schleicher M."/>
            <person name="Eichinger L."/>
            <person name="Platzer M."/>
            <person name="Noegel A.A."/>
            <person name="Schaap P."/>
            <person name="Gloeckner G."/>
        </authorList>
    </citation>
    <scope>NUCLEOTIDE SEQUENCE [LARGE SCALE GENOMIC DNA]</scope>
    <source>
        <strain evidence="3">ATCC 26659 / Pp 5 / PN500</strain>
    </source>
</reference>